<protein>
    <submittedName>
        <fullName evidence="1">Uncharacterized protein</fullName>
    </submittedName>
</protein>
<dbReference type="AlphaFoldDB" id="W7XF57"/>
<organism evidence="1 2">
    <name type="scientific">Tetrahymena thermophila (strain SB210)</name>
    <dbReference type="NCBI Taxonomy" id="312017"/>
    <lineage>
        <taxon>Eukaryota</taxon>
        <taxon>Sar</taxon>
        <taxon>Alveolata</taxon>
        <taxon>Ciliophora</taxon>
        <taxon>Intramacronucleata</taxon>
        <taxon>Oligohymenophorea</taxon>
        <taxon>Hymenostomatida</taxon>
        <taxon>Tetrahymenina</taxon>
        <taxon>Tetrahymenidae</taxon>
        <taxon>Tetrahymena</taxon>
    </lineage>
</organism>
<keyword evidence="2" id="KW-1185">Reference proteome</keyword>
<name>W7XF57_TETTS</name>
<accession>W7XF57</accession>
<dbReference type="Proteomes" id="UP000009168">
    <property type="component" value="Unassembled WGS sequence"/>
</dbReference>
<dbReference type="GeneID" id="24441297"/>
<evidence type="ECO:0000313" key="1">
    <source>
        <dbReference type="EMBL" id="EWS75438.1"/>
    </source>
</evidence>
<proteinExistence type="predicted"/>
<evidence type="ECO:0000313" key="2">
    <source>
        <dbReference type="Proteomes" id="UP000009168"/>
    </source>
</evidence>
<dbReference type="RefSeq" id="XP_012652023.1">
    <property type="nucleotide sequence ID" value="XM_012796569.1"/>
</dbReference>
<dbReference type="InParanoid" id="W7XF57"/>
<dbReference type="KEGG" id="tet:TTHERM_000985228"/>
<reference evidence="2" key="1">
    <citation type="journal article" date="2006" name="PLoS Biol.">
        <title>Macronuclear genome sequence of the ciliate Tetrahymena thermophila, a model eukaryote.</title>
        <authorList>
            <person name="Eisen J.A."/>
            <person name="Coyne R.S."/>
            <person name="Wu M."/>
            <person name="Wu D."/>
            <person name="Thiagarajan M."/>
            <person name="Wortman J.R."/>
            <person name="Badger J.H."/>
            <person name="Ren Q."/>
            <person name="Amedeo P."/>
            <person name="Jones K.M."/>
            <person name="Tallon L.J."/>
            <person name="Delcher A.L."/>
            <person name="Salzberg S.L."/>
            <person name="Silva J.C."/>
            <person name="Haas B.J."/>
            <person name="Majoros W.H."/>
            <person name="Farzad M."/>
            <person name="Carlton J.M."/>
            <person name="Smith R.K. Jr."/>
            <person name="Garg J."/>
            <person name="Pearlman R.E."/>
            <person name="Karrer K.M."/>
            <person name="Sun L."/>
            <person name="Manning G."/>
            <person name="Elde N.C."/>
            <person name="Turkewitz A.P."/>
            <person name="Asai D.J."/>
            <person name="Wilkes D.E."/>
            <person name="Wang Y."/>
            <person name="Cai H."/>
            <person name="Collins K."/>
            <person name="Stewart B.A."/>
            <person name="Lee S.R."/>
            <person name="Wilamowska K."/>
            <person name="Weinberg Z."/>
            <person name="Ruzzo W.L."/>
            <person name="Wloga D."/>
            <person name="Gaertig J."/>
            <person name="Frankel J."/>
            <person name="Tsao C.-C."/>
            <person name="Gorovsky M.A."/>
            <person name="Keeling P.J."/>
            <person name="Waller R.F."/>
            <person name="Patron N.J."/>
            <person name="Cherry J.M."/>
            <person name="Stover N.A."/>
            <person name="Krieger C.J."/>
            <person name="del Toro C."/>
            <person name="Ryder H.F."/>
            <person name="Williamson S.C."/>
            <person name="Barbeau R.A."/>
            <person name="Hamilton E.P."/>
            <person name="Orias E."/>
        </authorList>
    </citation>
    <scope>NUCLEOTIDE SEQUENCE [LARGE SCALE GENOMIC DNA]</scope>
    <source>
        <strain evidence="2">SB210</strain>
    </source>
</reference>
<dbReference type="EMBL" id="GG662768">
    <property type="protein sequence ID" value="EWS75438.1"/>
    <property type="molecule type" value="Genomic_DNA"/>
</dbReference>
<sequence length="90" mass="10425">MLCLNNSDNLYESLQVKIIAKFRNFAAFSFNNQSSSIIFEYYKSALELALRSKNKLHQQEQANCGKFYSNYSAIQQGILSFNEKEKIINN</sequence>
<gene>
    <name evidence="1" type="ORF">TTHERM_000985228</name>
</gene>